<name>A0A3D9EGE7_ECTOL</name>
<dbReference type="RefSeq" id="WP_237141925.1">
    <property type="nucleotide sequence ID" value="NZ_QRDL01000005.1"/>
</dbReference>
<feature type="chain" id="PRO_5017658004" evidence="1">
    <location>
        <begin position="25"/>
        <end position="162"/>
    </location>
</feature>
<dbReference type="AlphaFoldDB" id="A0A3D9EGE7"/>
<reference evidence="2 3" key="1">
    <citation type="submission" date="2018-07" db="EMBL/GenBank/DDBJ databases">
        <title>Genome sequencing of rice bacterial endophytes.</title>
        <authorList>
            <person name="Venturi V."/>
        </authorList>
    </citation>
    <scope>NUCLEOTIDE SEQUENCE [LARGE SCALE GENOMIC DNA]</scope>
    <source>
        <strain evidence="2 3">AG1002</strain>
    </source>
</reference>
<dbReference type="InterPro" id="IPR032710">
    <property type="entry name" value="NTF2-like_dom_sf"/>
</dbReference>
<dbReference type="GO" id="GO:0016853">
    <property type="term" value="F:isomerase activity"/>
    <property type="evidence" value="ECO:0007669"/>
    <property type="project" value="UniProtKB-KW"/>
</dbReference>
<dbReference type="GO" id="GO:0030638">
    <property type="term" value="P:polyketide metabolic process"/>
    <property type="evidence" value="ECO:0007669"/>
    <property type="project" value="InterPro"/>
</dbReference>
<protein>
    <submittedName>
        <fullName evidence="2">Steroid delta-isomerase-like uncharacterized protein/uncharacterized protein (TIGR02246 family)</fullName>
    </submittedName>
</protein>
<dbReference type="SUPFAM" id="SSF54427">
    <property type="entry name" value="NTF2-like"/>
    <property type="match status" value="1"/>
</dbReference>
<keyword evidence="1" id="KW-0732">Signal</keyword>
<dbReference type="PANTHER" id="PTHR38436">
    <property type="entry name" value="POLYKETIDE CYCLASE SNOAL-LIKE DOMAIN"/>
    <property type="match status" value="1"/>
</dbReference>
<dbReference type="Gene3D" id="3.10.450.50">
    <property type="match status" value="1"/>
</dbReference>
<evidence type="ECO:0000256" key="1">
    <source>
        <dbReference type="SAM" id="SignalP"/>
    </source>
</evidence>
<dbReference type="NCBIfam" id="TIGR02246">
    <property type="entry name" value="SgcJ/EcaC family oxidoreductase"/>
    <property type="match status" value="1"/>
</dbReference>
<dbReference type="EMBL" id="QRDL01000005">
    <property type="protein sequence ID" value="RED02066.1"/>
    <property type="molecule type" value="Genomic_DNA"/>
</dbReference>
<organism evidence="2 3">
    <name type="scientific">Ectopseudomonas oleovorans</name>
    <name type="common">Pseudomonas oleovorans</name>
    <dbReference type="NCBI Taxonomy" id="301"/>
    <lineage>
        <taxon>Bacteria</taxon>
        <taxon>Pseudomonadati</taxon>
        <taxon>Pseudomonadota</taxon>
        <taxon>Gammaproteobacteria</taxon>
        <taxon>Pseudomonadales</taxon>
        <taxon>Pseudomonadaceae</taxon>
        <taxon>Ectopseudomonas</taxon>
    </lineage>
</organism>
<accession>A0A3D9EGE7</accession>
<dbReference type="Proteomes" id="UP000256988">
    <property type="component" value="Unassembled WGS sequence"/>
</dbReference>
<sequence>MLKHHMQRLILGMILALATQLCFAKPAQDSLPTIHAYMAAWNDHDAEKAASFFAEDGEFLDSSVGTPQKGRDAARDNVIKVFMTAVPDLRWQLVGTPVVQGDSVAFEWQFDGKNTGPWSTELPATNKPLKFNGVSLIRLKDGKIVSQHDYYDALGFNRQLGW</sequence>
<proteinExistence type="predicted"/>
<evidence type="ECO:0000313" key="2">
    <source>
        <dbReference type="EMBL" id="RED02066.1"/>
    </source>
</evidence>
<dbReference type="Pfam" id="PF07366">
    <property type="entry name" value="SnoaL"/>
    <property type="match status" value="1"/>
</dbReference>
<dbReference type="PANTHER" id="PTHR38436:SF1">
    <property type="entry name" value="ESTER CYCLASE"/>
    <property type="match status" value="1"/>
</dbReference>
<dbReference type="InterPro" id="IPR009959">
    <property type="entry name" value="Cyclase_SnoaL-like"/>
</dbReference>
<evidence type="ECO:0000313" key="3">
    <source>
        <dbReference type="Proteomes" id="UP000256988"/>
    </source>
</evidence>
<dbReference type="InterPro" id="IPR011944">
    <property type="entry name" value="Steroid_delta5-4_isomerase"/>
</dbReference>
<feature type="signal peptide" evidence="1">
    <location>
        <begin position="1"/>
        <end position="24"/>
    </location>
</feature>
<gene>
    <name evidence="2" type="ORF">DFO60_3691</name>
</gene>
<keyword evidence="2" id="KW-0413">Isomerase</keyword>
<comment type="caution">
    <text evidence="2">The sequence shown here is derived from an EMBL/GenBank/DDBJ whole genome shotgun (WGS) entry which is preliminary data.</text>
</comment>